<name>A0ABT6KN86_9MICO</name>
<evidence type="ECO:0000313" key="2">
    <source>
        <dbReference type="Proteomes" id="UP001160142"/>
    </source>
</evidence>
<sequence>MSPGAGTLKLVDHTEHFSLIEDGHGHWIIRHQITDFFAGTILRTAGGFRLRNENGRTVGNFPTIEAALDGLYARA</sequence>
<gene>
    <name evidence="1" type="ORF">M2152_001655</name>
</gene>
<evidence type="ECO:0000313" key="1">
    <source>
        <dbReference type="EMBL" id="MDH6181473.1"/>
    </source>
</evidence>
<reference evidence="1 2" key="1">
    <citation type="submission" date="2023-04" db="EMBL/GenBank/DDBJ databases">
        <title>Genome Encyclopedia of Bacteria and Archaea VI: Functional Genomics of Type Strains.</title>
        <authorList>
            <person name="Whitman W."/>
        </authorList>
    </citation>
    <scope>NUCLEOTIDE SEQUENCE [LARGE SCALE GENOMIC DNA]</scope>
    <source>
        <strain evidence="1 2">SG_E_30_P1</strain>
    </source>
</reference>
<keyword evidence="2" id="KW-1185">Reference proteome</keyword>
<dbReference type="EMBL" id="JARXVQ010000001">
    <property type="protein sequence ID" value="MDH6181473.1"/>
    <property type="molecule type" value="Genomic_DNA"/>
</dbReference>
<dbReference type="Proteomes" id="UP001160142">
    <property type="component" value="Unassembled WGS sequence"/>
</dbReference>
<organism evidence="1 2">
    <name type="scientific">Antiquaquibacter oligotrophicus</name>
    <dbReference type="NCBI Taxonomy" id="2880260"/>
    <lineage>
        <taxon>Bacteria</taxon>
        <taxon>Bacillati</taxon>
        <taxon>Actinomycetota</taxon>
        <taxon>Actinomycetes</taxon>
        <taxon>Micrococcales</taxon>
        <taxon>Microbacteriaceae</taxon>
        <taxon>Antiquaquibacter</taxon>
    </lineage>
</organism>
<proteinExistence type="predicted"/>
<accession>A0ABT6KN86</accession>
<comment type="caution">
    <text evidence="1">The sequence shown here is derived from an EMBL/GenBank/DDBJ whole genome shotgun (WGS) entry which is preliminary data.</text>
</comment>
<protein>
    <submittedName>
        <fullName evidence="1">Uncharacterized protein</fullName>
    </submittedName>
</protein>